<dbReference type="Pfam" id="PF14044">
    <property type="entry name" value="NETI"/>
    <property type="match status" value="1"/>
</dbReference>
<sequence>MEKKMRFEVMENETIDECLERMKKKGYTPIRRIEKPIFKEEGKEIVPAGRQIIFEAKATE</sequence>
<comment type="caution">
    <text evidence="1">The sequence shown here is derived from an EMBL/GenBank/DDBJ whole genome shotgun (WGS) entry which is preliminary data.</text>
</comment>
<keyword evidence="2" id="KW-1185">Reference proteome</keyword>
<dbReference type="RefSeq" id="WP_118924302.1">
    <property type="nucleotide sequence ID" value="NZ_QWEG01000019.1"/>
</dbReference>
<protein>
    <submittedName>
        <fullName evidence="1">NETI motif-containing protein</fullName>
    </submittedName>
</protein>
<dbReference type="EMBL" id="QWEG01000019">
    <property type="protein sequence ID" value="RHW32481.1"/>
    <property type="molecule type" value="Genomic_DNA"/>
</dbReference>
<name>A0A417YHP0_9BACI</name>
<dbReference type="AlphaFoldDB" id="A0A417YHP0"/>
<dbReference type="Proteomes" id="UP000284416">
    <property type="component" value="Unassembled WGS sequence"/>
</dbReference>
<evidence type="ECO:0000313" key="2">
    <source>
        <dbReference type="Proteomes" id="UP000284416"/>
    </source>
</evidence>
<gene>
    <name evidence="1" type="ORF">D1B31_21400</name>
</gene>
<reference evidence="1 2" key="1">
    <citation type="journal article" date="2017" name="Int. J. Syst. Evol. Microbiol.">
        <title>Bacillus notoginsengisoli sp. nov., a novel bacterium isolated from the rhizosphere of Panax notoginseng.</title>
        <authorList>
            <person name="Zhang M.Y."/>
            <person name="Cheng J."/>
            <person name="Cai Y."/>
            <person name="Zhang T.Y."/>
            <person name="Wu Y.Y."/>
            <person name="Manikprabhu D."/>
            <person name="Li W.J."/>
            <person name="Zhang Y.X."/>
        </authorList>
    </citation>
    <scope>NUCLEOTIDE SEQUENCE [LARGE SCALE GENOMIC DNA]</scope>
    <source>
        <strain evidence="1 2">JCM 30743</strain>
    </source>
</reference>
<evidence type="ECO:0000313" key="1">
    <source>
        <dbReference type="EMBL" id="RHW32481.1"/>
    </source>
</evidence>
<dbReference type="InterPro" id="IPR025930">
    <property type="entry name" value="NETI"/>
</dbReference>
<dbReference type="OrthoDB" id="2354098at2"/>
<organism evidence="1 2">
    <name type="scientific">Neobacillus notoginsengisoli</name>
    <dbReference type="NCBI Taxonomy" id="1578198"/>
    <lineage>
        <taxon>Bacteria</taxon>
        <taxon>Bacillati</taxon>
        <taxon>Bacillota</taxon>
        <taxon>Bacilli</taxon>
        <taxon>Bacillales</taxon>
        <taxon>Bacillaceae</taxon>
        <taxon>Neobacillus</taxon>
    </lineage>
</organism>
<proteinExistence type="predicted"/>
<accession>A0A417YHP0</accession>